<name>A0ABR4BUK8_9HELO</name>
<evidence type="ECO:0000313" key="9">
    <source>
        <dbReference type="EMBL" id="KAL2060796.1"/>
    </source>
</evidence>
<evidence type="ECO:0000256" key="3">
    <source>
        <dbReference type="ARBA" id="ARBA00016197"/>
    </source>
</evidence>
<reference evidence="9 10" key="1">
    <citation type="journal article" date="2024" name="Commun. Biol.">
        <title>Comparative genomic analysis of thermophilic fungi reveals convergent evolutionary adaptations and gene losses.</title>
        <authorList>
            <person name="Steindorff A.S."/>
            <person name="Aguilar-Pontes M.V."/>
            <person name="Robinson A.J."/>
            <person name="Andreopoulos B."/>
            <person name="LaButti K."/>
            <person name="Kuo A."/>
            <person name="Mondo S."/>
            <person name="Riley R."/>
            <person name="Otillar R."/>
            <person name="Haridas S."/>
            <person name="Lipzen A."/>
            <person name="Grimwood J."/>
            <person name="Schmutz J."/>
            <person name="Clum A."/>
            <person name="Reid I.D."/>
            <person name="Moisan M.C."/>
            <person name="Butler G."/>
            <person name="Nguyen T.T.M."/>
            <person name="Dewar K."/>
            <person name="Conant G."/>
            <person name="Drula E."/>
            <person name="Henrissat B."/>
            <person name="Hansel C."/>
            <person name="Singer S."/>
            <person name="Hutchinson M.I."/>
            <person name="de Vries R.P."/>
            <person name="Natvig D.O."/>
            <person name="Powell A.J."/>
            <person name="Tsang A."/>
            <person name="Grigoriev I.V."/>
        </authorList>
    </citation>
    <scope>NUCLEOTIDE SEQUENCE [LARGE SCALE GENOMIC DNA]</scope>
    <source>
        <strain evidence="9 10">CBS 494.80</strain>
    </source>
</reference>
<dbReference type="EMBL" id="JAZHXI010000020">
    <property type="protein sequence ID" value="KAL2060796.1"/>
    <property type="molecule type" value="Genomic_DNA"/>
</dbReference>
<evidence type="ECO:0000256" key="4">
    <source>
        <dbReference type="ARBA" id="ARBA00022946"/>
    </source>
</evidence>
<dbReference type="PANTHER" id="PTHR36091">
    <property type="entry name" value="ALTERED INHERITANCE OF MITOCHONDRIA PROTEIN 9, MITOCHONDRIAL"/>
    <property type="match status" value="1"/>
</dbReference>
<dbReference type="InterPro" id="IPR011009">
    <property type="entry name" value="Kinase-like_dom_sf"/>
</dbReference>
<evidence type="ECO:0000259" key="8">
    <source>
        <dbReference type="Pfam" id="PF01636"/>
    </source>
</evidence>
<keyword evidence="10" id="KW-1185">Reference proteome</keyword>
<evidence type="ECO:0000256" key="1">
    <source>
        <dbReference type="ARBA" id="ARBA00004173"/>
    </source>
</evidence>
<evidence type="ECO:0000256" key="5">
    <source>
        <dbReference type="ARBA" id="ARBA00023128"/>
    </source>
</evidence>
<protein>
    <recommendedName>
        <fullName evidence="3">Altered inheritance of mitochondria protein 9, mitochondrial</fullName>
    </recommendedName>
    <alternativeName>
        <fullName evidence="6">Found in mitochondrial proteome protein 29</fullName>
    </alternativeName>
</protein>
<evidence type="ECO:0000256" key="7">
    <source>
        <dbReference type="SAM" id="MobiDB-lite"/>
    </source>
</evidence>
<dbReference type="InterPro" id="IPR051035">
    <property type="entry name" value="Mito_inheritance_9"/>
</dbReference>
<sequence>MAPKLLKATRRPERYSQSGTPRGLSIECRGKPIVQEDLFRYTNGRFLAAEDTQCRRRYLKFNVQKLCDVAAALGDPSPVIQIDKMEGGFSKALLLRRADGQECIAKLPCPNAGPSHLTTASEVAVLQLVRSQTTVPVPRVLAWNSDPSNPVEAEYIVMEKAPGIQLFQKWDDLDGVSRLSLIKQLTELEHQLASIPFPASGHLYFMESILKNKHTPLDSSVDPTFQYGVGPSCDRSWDMDRSQFSTELSRNLDLGPWKSVAAYGRALADREIFRIRTQLSTRPDRLHYANIEDDIALLQKAADLMDRLESYPSLKQNSRPTLWHIDLHMGNIFVSETEPSMIVSLIDWQSISVSPLSLQARWPIFLEPPDDYIKGFVHPQLPSDYETMDEDDKELATYKFKQASRTKAYETRMYLENRDAYNAMNVPRVFRELFIRCGEVFEEGAEPLRACLIEISQSWEQLKLPGTCPFSFSPNEINAHNVSFKEYEEFQRVRKFALGYLGTDSEGWIAPSMDFDEKQAQNKALFEYYLENLADGKSRKELLRIWPFSESLD</sequence>
<comment type="subcellular location">
    <subcellularLocation>
        <location evidence="1">Mitochondrion</location>
    </subcellularLocation>
</comment>
<organism evidence="9 10">
    <name type="scientific">Oculimacula yallundae</name>
    <dbReference type="NCBI Taxonomy" id="86028"/>
    <lineage>
        <taxon>Eukaryota</taxon>
        <taxon>Fungi</taxon>
        <taxon>Dikarya</taxon>
        <taxon>Ascomycota</taxon>
        <taxon>Pezizomycotina</taxon>
        <taxon>Leotiomycetes</taxon>
        <taxon>Helotiales</taxon>
        <taxon>Ploettnerulaceae</taxon>
        <taxon>Oculimacula</taxon>
    </lineage>
</organism>
<dbReference type="PANTHER" id="PTHR36091:SF1">
    <property type="entry name" value="ALTERED INHERITANCE OF MITOCHONDRIA PROTEIN 9, MITOCHONDRIAL"/>
    <property type="match status" value="1"/>
</dbReference>
<dbReference type="Gene3D" id="3.30.200.20">
    <property type="entry name" value="Phosphorylase Kinase, domain 1"/>
    <property type="match status" value="1"/>
</dbReference>
<feature type="domain" description="Aminoglycoside phosphotransferase" evidence="8">
    <location>
        <begin position="87"/>
        <end position="355"/>
    </location>
</feature>
<dbReference type="Proteomes" id="UP001595075">
    <property type="component" value="Unassembled WGS sequence"/>
</dbReference>
<evidence type="ECO:0000256" key="6">
    <source>
        <dbReference type="ARBA" id="ARBA00031849"/>
    </source>
</evidence>
<comment type="similarity">
    <text evidence="2">Belongs to the AIM9 family.</text>
</comment>
<proteinExistence type="inferred from homology"/>
<keyword evidence="4" id="KW-0809">Transit peptide</keyword>
<evidence type="ECO:0000313" key="10">
    <source>
        <dbReference type="Proteomes" id="UP001595075"/>
    </source>
</evidence>
<accession>A0ABR4BUK8</accession>
<gene>
    <name evidence="9" type="ORF">VTL71DRAFT_8848</name>
</gene>
<feature type="region of interest" description="Disordered" evidence="7">
    <location>
        <begin position="1"/>
        <end position="22"/>
    </location>
</feature>
<dbReference type="Gene3D" id="3.90.1200.10">
    <property type="match status" value="1"/>
</dbReference>
<comment type="caution">
    <text evidence="9">The sequence shown here is derived from an EMBL/GenBank/DDBJ whole genome shotgun (WGS) entry which is preliminary data.</text>
</comment>
<dbReference type="InterPro" id="IPR002575">
    <property type="entry name" value="Aminoglycoside_PTrfase"/>
</dbReference>
<dbReference type="Pfam" id="PF01636">
    <property type="entry name" value="APH"/>
    <property type="match status" value="1"/>
</dbReference>
<evidence type="ECO:0000256" key="2">
    <source>
        <dbReference type="ARBA" id="ARBA00005543"/>
    </source>
</evidence>
<dbReference type="SUPFAM" id="SSF56112">
    <property type="entry name" value="Protein kinase-like (PK-like)"/>
    <property type="match status" value="1"/>
</dbReference>
<keyword evidence="5" id="KW-0496">Mitochondrion</keyword>